<evidence type="ECO:0000313" key="1">
    <source>
        <dbReference type="EMBL" id="JAC79688.1"/>
    </source>
</evidence>
<protein>
    <submittedName>
        <fullName evidence="1">Uncharacterized protein</fullName>
    </submittedName>
</protein>
<reference evidence="1" key="1">
    <citation type="submission" date="2014-05" db="EMBL/GenBank/DDBJ databases">
        <title>The transcriptome of the halophilic microalga Tetraselmis sp. GSL018 isolated from the Great Salt Lake, Utah.</title>
        <authorList>
            <person name="Jinkerson R.E."/>
            <person name="D'Adamo S."/>
            <person name="Posewitz M.C."/>
        </authorList>
    </citation>
    <scope>NUCLEOTIDE SEQUENCE</scope>
    <source>
        <strain evidence="1">GSL018</strain>
    </source>
</reference>
<name>A0A061S624_9CHLO</name>
<feature type="non-terminal residue" evidence="1">
    <location>
        <position position="1"/>
    </location>
</feature>
<dbReference type="EMBL" id="GBEZ01005641">
    <property type="protein sequence ID" value="JAC79688.1"/>
    <property type="molecule type" value="Transcribed_RNA"/>
</dbReference>
<gene>
    <name evidence="1" type="ORF">TSPGSL018_12071</name>
</gene>
<proteinExistence type="predicted"/>
<accession>A0A061S624</accession>
<dbReference type="AlphaFoldDB" id="A0A061S624"/>
<organism evidence="1">
    <name type="scientific">Tetraselmis sp. GSL018</name>
    <dbReference type="NCBI Taxonomy" id="582737"/>
    <lineage>
        <taxon>Eukaryota</taxon>
        <taxon>Viridiplantae</taxon>
        <taxon>Chlorophyta</taxon>
        <taxon>core chlorophytes</taxon>
        <taxon>Chlorodendrophyceae</taxon>
        <taxon>Chlorodendrales</taxon>
        <taxon>Chlorodendraceae</taxon>
        <taxon>Tetraselmis</taxon>
    </lineage>
</organism>
<sequence length="56" mass="6077">EDILLKMPGVSCTGTPAKVGAVVRPERVVKYRSWLGEGSKQPKKLDNTTHFSVAHG</sequence>